<name>A0A8T9STT7_9BACT</name>
<gene>
    <name evidence="3" type="ORF">MUN82_00265</name>
</gene>
<feature type="chain" id="PRO_5035774201" evidence="2">
    <location>
        <begin position="20"/>
        <end position="324"/>
    </location>
</feature>
<dbReference type="RefSeq" id="WP_245093821.1">
    <property type="nucleotide sequence ID" value="NZ_CP095053.1"/>
</dbReference>
<evidence type="ECO:0000256" key="1">
    <source>
        <dbReference type="SAM" id="Coils"/>
    </source>
</evidence>
<dbReference type="Pfam" id="PF09935">
    <property type="entry name" value="DUF2167"/>
    <property type="match status" value="1"/>
</dbReference>
<sequence>MKKLLLVLLTLCTGWTAAAAAAADAPPEAEAARRKFVIDSLQATLHYQQGRITLPGGVGKLTVPQGFRYLDSAQSRHVLTDWWGNPKQESLGMLVPAAYGPLDEKSWAFIIRYEPMGYVKDDDADKINYKDLLEEMQDDVAEENEERTEAGYETVQLLGWAATPFYDKNKNALHWAKELQFGDEPEHTLNYNLRLLGRKGVLVLNAVGTPAQLAEIRGTIPTVIDGVAFAKGLRYADFNPGIDEVAAYTIGGLVAGKVLAKVGFFAVILKFGKVILITLLKFWKIALGLLAGAWTAIRRFFGAKNNDEQLALETDETPPSEPEA</sequence>
<dbReference type="AlphaFoldDB" id="A0A8T9STT7"/>
<protein>
    <submittedName>
        <fullName evidence="3">DUF2167 domain-containing protein</fullName>
    </submittedName>
</protein>
<reference evidence="3 4" key="1">
    <citation type="submission" date="2022-04" db="EMBL/GenBank/DDBJ databases">
        <title>Hymenobacter sp. isolated from the air.</title>
        <authorList>
            <person name="Won M."/>
            <person name="Lee C.-M."/>
            <person name="Woen H.-Y."/>
            <person name="Kwon S.-W."/>
        </authorList>
    </citation>
    <scope>NUCLEOTIDE SEQUENCE [LARGE SCALE GENOMIC DNA]</scope>
    <source>
        <strain evidence="4">5413 J-13</strain>
    </source>
</reference>
<evidence type="ECO:0000313" key="4">
    <source>
        <dbReference type="Proteomes" id="UP000829925"/>
    </source>
</evidence>
<keyword evidence="1" id="KW-0175">Coiled coil</keyword>
<accession>A0A8T9STT7</accession>
<organism evidence="3 4">
    <name type="scientific">Hymenobacter aerilatus</name>
    <dbReference type="NCBI Taxonomy" id="2932251"/>
    <lineage>
        <taxon>Bacteria</taxon>
        <taxon>Pseudomonadati</taxon>
        <taxon>Bacteroidota</taxon>
        <taxon>Cytophagia</taxon>
        <taxon>Cytophagales</taxon>
        <taxon>Hymenobacteraceae</taxon>
        <taxon>Hymenobacter</taxon>
    </lineage>
</organism>
<dbReference type="EMBL" id="CP095053">
    <property type="protein sequence ID" value="UOR05548.1"/>
    <property type="molecule type" value="Genomic_DNA"/>
</dbReference>
<proteinExistence type="predicted"/>
<dbReference type="Proteomes" id="UP000829925">
    <property type="component" value="Chromosome"/>
</dbReference>
<keyword evidence="4" id="KW-1185">Reference proteome</keyword>
<dbReference type="KEGG" id="haei:MUN82_00265"/>
<feature type="signal peptide" evidence="2">
    <location>
        <begin position="1"/>
        <end position="19"/>
    </location>
</feature>
<dbReference type="InterPro" id="IPR018682">
    <property type="entry name" value="DUF2167_membr"/>
</dbReference>
<evidence type="ECO:0000313" key="3">
    <source>
        <dbReference type="EMBL" id="UOR05548.1"/>
    </source>
</evidence>
<keyword evidence="2" id="KW-0732">Signal</keyword>
<feature type="coiled-coil region" evidence="1">
    <location>
        <begin position="126"/>
        <end position="153"/>
    </location>
</feature>
<evidence type="ECO:0000256" key="2">
    <source>
        <dbReference type="SAM" id="SignalP"/>
    </source>
</evidence>